<organism evidence="4 5">
    <name type="scientific">Chelonoidis abingdonii</name>
    <name type="common">Abingdon island giant tortoise</name>
    <name type="synonym">Testudo abingdonii</name>
    <dbReference type="NCBI Taxonomy" id="106734"/>
    <lineage>
        <taxon>Eukaryota</taxon>
        <taxon>Metazoa</taxon>
        <taxon>Chordata</taxon>
        <taxon>Craniata</taxon>
        <taxon>Vertebrata</taxon>
        <taxon>Euteleostomi</taxon>
        <taxon>Archelosauria</taxon>
        <taxon>Testudinata</taxon>
        <taxon>Testudines</taxon>
        <taxon>Cryptodira</taxon>
        <taxon>Durocryptodira</taxon>
        <taxon>Testudinoidea</taxon>
        <taxon>Testudinidae</taxon>
        <taxon>Chelonoidis</taxon>
    </lineage>
</organism>
<keyword evidence="5" id="KW-1185">Reference proteome</keyword>
<dbReference type="GO" id="GO:0010763">
    <property type="term" value="P:positive regulation of fibroblast migration"/>
    <property type="evidence" value="ECO:0007669"/>
    <property type="project" value="Ensembl"/>
</dbReference>
<feature type="compositionally biased region" description="Pro residues" evidence="2">
    <location>
        <begin position="222"/>
        <end position="235"/>
    </location>
</feature>
<dbReference type="GeneTree" id="ENSGT00940000158936"/>
<dbReference type="SMART" id="SM00264">
    <property type="entry name" value="BAG"/>
    <property type="match status" value="1"/>
</dbReference>
<evidence type="ECO:0000313" key="5">
    <source>
        <dbReference type="Proteomes" id="UP000694404"/>
    </source>
</evidence>
<evidence type="ECO:0000259" key="3">
    <source>
        <dbReference type="PROSITE" id="PS51035"/>
    </source>
</evidence>
<dbReference type="GO" id="GO:0000774">
    <property type="term" value="F:adenyl-nucleotide exchange factor activity"/>
    <property type="evidence" value="ECO:0007669"/>
    <property type="project" value="TreeGrafter"/>
</dbReference>
<feature type="region of interest" description="Disordered" evidence="2">
    <location>
        <begin position="1"/>
        <end position="69"/>
    </location>
</feature>
<dbReference type="GO" id="GO:0097178">
    <property type="term" value="P:ruffle assembly"/>
    <property type="evidence" value="ECO:0007669"/>
    <property type="project" value="Ensembl"/>
</dbReference>
<dbReference type="GO" id="GO:0045785">
    <property type="term" value="P:positive regulation of cell adhesion"/>
    <property type="evidence" value="ECO:0007669"/>
    <property type="project" value="Ensembl"/>
</dbReference>
<dbReference type="GO" id="GO:0071356">
    <property type="term" value="P:cellular response to tumor necrosis factor"/>
    <property type="evidence" value="ECO:0007669"/>
    <property type="project" value="Ensembl"/>
</dbReference>
<dbReference type="GO" id="GO:0005829">
    <property type="term" value="C:cytosol"/>
    <property type="evidence" value="ECO:0007669"/>
    <property type="project" value="Ensembl"/>
</dbReference>
<feature type="compositionally biased region" description="Low complexity" evidence="2">
    <location>
        <begin position="1"/>
        <end position="19"/>
    </location>
</feature>
<dbReference type="GO" id="GO:0051087">
    <property type="term" value="F:protein-folding chaperone binding"/>
    <property type="evidence" value="ECO:0007669"/>
    <property type="project" value="InterPro"/>
</dbReference>
<feature type="domain" description="BAG" evidence="3">
    <location>
        <begin position="395"/>
        <end position="472"/>
    </location>
</feature>
<dbReference type="GO" id="GO:0005886">
    <property type="term" value="C:plasma membrane"/>
    <property type="evidence" value="ECO:0007669"/>
    <property type="project" value="Ensembl"/>
</dbReference>
<gene>
    <name evidence="4" type="primary">BAG4</name>
</gene>
<dbReference type="PANTHER" id="PTHR12329:SF10">
    <property type="entry name" value="BAG FAMILY MOLECULAR CHAPERONE REGULATOR 4"/>
    <property type="match status" value="1"/>
</dbReference>
<accession>A0A8C0H8R2</accession>
<dbReference type="Proteomes" id="UP000694404">
    <property type="component" value="Unplaced"/>
</dbReference>
<dbReference type="GO" id="GO:0030838">
    <property type="term" value="P:positive regulation of actin filament polymerization"/>
    <property type="evidence" value="ECO:0007669"/>
    <property type="project" value="Ensembl"/>
</dbReference>
<dbReference type="InterPro" id="IPR039773">
    <property type="entry name" value="BAG_chaperone_regulator"/>
</dbReference>
<dbReference type="GO" id="GO:0071364">
    <property type="term" value="P:cellular response to epidermal growth factor stimulus"/>
    <property type="evidence" value="ECO:0007669"/>
    <property type="project" value="Ensembl"/>
</dbReference>
<dbReference type="GO" id="GO:0031625">
    <property type="term" value="F:ubiquitin protein ligase binding"/>
    <property type="evidence" value="ECO:0007669"/>
    <property type="project" value="Ensembl"/>
</dbReference>
<protein>
    <submittedName>
        <fullName evidence="4">BAG cochaperone 4</fullName>
    </submittedName>
</protein>
<feature type="compositionally biased region" description="Polar residues" evidence="2">
    <location>
        <begin position="282"/>
        <end position="295"/>
    </location>
</feature>
<name>A0A8C0H8R2_CHEAB</name>
<dbReference type="GO" id="GO:0051496">
    <property type="term" value="P:positive regulation of stress fiber assembly"/>
    <property type="evidence" value="ECO:0007669"/>
    <property type="project" value="Ensembl"/>
</dbReference>
<dbReference type="PROSITE" id="PS51035">
    <property type="entry name" value="BAG"/>
    <property type="match status" value="1"/>
</dbReference>
<dbReference type="GO" id="GO:0051897">
    <property type="term" value="P:positive regulation of phosphatidylinositol 3-kinase/protein kinase B signal transduction"/>
    <property type="evidence" value="ECO:0007669"/>
    <property type="project" value="Ensembl"/>
</dbReference>
<reference evidence="4" key="2">
    <citation type="submission" date="2025-09" db="UniProtKB">
        <authorList>
            <consortium name="Ensembl"/>
        </authorList>
    </citation>
    <scope>IDENTIFICATION</scope>
</reference>
<feature type="region of interest" description="Disordered" evidence="2">
    <location>
        <begin position="133"/>
        <end position="156"/>
    </location>
</feature>
<evidence type="ECO:0000256" key="2">
    <source>
        <dbReference type="SAM" id="MobiDB-lite"/>
    </source>
</evidence>
<dbReference type="Gene3D" id="1.20.58.120">
    <property type="entry name" value="BAG domain"/>
    <property type="match status" value="1"/>
</dbReference>
<reference evidence="4" key="1">
    <citation type="submission" date="2025-08" db="UniProtKB">
        <authorList>
            <consortium name="Ensembl"/>
        </authorList>
    </citation>
    <scope>IDENTIFICATION</scope>
</reference>
<dbReference type="PANTHER" id="PTHR12329">
    <property type="entry name" value="BCL2-ASSOCIATED ATHANOGENE"/>
    <property type="match status" value="1"/>
</dbReference>
<feature type="region of interest" description="Disordered" evidence="2">
    <location>
        <begin position="186"/>
        <end position="389"/>
    </location>
</feature>
<sequence>MSALAAAALPAGGRALAPRTESQPPRSPAAWTPGVPAQRRLDRPPGRAVTPPRRQRLRDVRPGRPPGHCDPLGWSEICGGWSCPVRWGWSEICGGWSCLEAGRAPRSWEGSQPPYPGYGSNYWNSAVQPRAPYPSPYPAGPELQSQGLESPYTNGAYGAPGAAPHYANLPQSNTYYSSGHSRASYPAESPSMYRPPSPASHWHYPPPDCPPEGPSLRRQPPGYSPPPTPGMPVPHYPYGGDTNPGIPQQGPPPQPRPQDESWGSSGIYGMQPRYAWPAALTPQGSPFISESSPSWPGNGAPSPSPHPPDASYDKPDQGANHNNYFPEVNQQPSETMNDHKSTQFNTKPSHFNPKVQYSAQPQMYNNVPRKPPLNQDAGFKPSDQPLSNSLEIQPGIQRVMQVMEEVEQLEQEVDEFVGKKTDKAYRLLEEMLTKELLELDSIETHGQDNVRQARKEAVHRIQAILEKLEKKGL</sequence>
<evidence type="ECO:0000256" key="1">
    <source>
        <dbReference type="ARBA" id="ARBA00023186"/>
    </source>
</evidence>
<dbReference type="AlphaFoldDB" id="A0A8C0H8R2"/>
<dbReference type="Pfam" id="PF02179">
    <property type="entry name" value="BAG"/>
    <property type="match status" value="1"/>
</dbReference>
<dbReference type="GO" id="GO:1903215">
    <property type="term" value="P:negative regulation of protein targeting to mitochondrion"/>
    <property type="evidence" value="ECO:0007669"/>
    <property type="project" value="Ensembl"/>
</dbReference>
<feature type="compositionally biased region" description="Polar residues" evidence="2">
    <location>
        <begin position="342"/>
        <end position="365"/>
    </location>
</feature>
<dbReference type="GO" id="GO:0072659">
    <property type="term" value="P:protein localization to plasma membrane"/>
    <property type="evidence" value="ECO:0007669"/>
    <property type="project" value="Ensembl"/>
</dbReference>
<dbReference type="InterPro" id="IPR003103">
    <property type="entry name" value="BAG_domain"/>
</dbReference>
<dbReference type="SUPFAM" id="SSF63491">
    <property type="entry name" value="BAG domain"/>
    <property type="match status" value="1"/>
</dbReference>
<evidence type="ECO:0000313" key="4">
    <source>
        <dbReference type="Ensembl" id="ENSCABP00000019903.1"/>
    </source>
</evidence>
<dbReference type="InterPro" id="IPR036533">
    <property type="entry name" value="BAG_dom_sf"/>
</dbReference>
<dbReference type="GO" id="GO:0050821">
    <property type="term" value="P:protein stabilization"/>
    <property type="evidence" value="ECO:0007669"/>
    <property type="project" value="TreeGrafter"/>
</dbReference>
<feature type="compositionally biased region" description="Pro residues" evidence="2">
    <location>
        <begin position="193"/>
        <end position="213"/>
    </location>
</feature>
<dbReference type="Ensembl" id="ENSCABT00000021806.1">
    <property type="protein sequence ID" value="ENSCABP00000019903.1"/>
    <property type="gene ID" value="ENSCABG00000014681.1"/>
</dbReference>
<proteinExistence type="predicted"/>
<feature type="compositionally biased region" description="Polar residues" evidence="2">
    <location>
        <begin position="319"/>
        <end position="335"/>
    </location>
</feature>
<dbReference type="GO" id="GO:0005634">
    <property type="term" value="C:nucleus"/>
    <property type="evidence" value="ECO:0007669"/>
    <property type="project" value="Ensembl"/>
</dbReference>
<keyword evidence="1" id="KW-0143">Chaperone</keyword>